<organism evidence="2 3">
    <name type="scientific">Ancylobacter polymorphus</name>
    <dbReference type="NCBI Taxonomy" id="223390"/>
    <lineage>
        <taxon>Bacteria</taxon>
        <taxon>Pseudomonadati</taxon>
        <taxon>Pseudomonadota</taxon>
        <taxon>Alphaproteobacteria</taxon>
        <taxon>Hyphomicrobiales</taxon>
        <taxon>Xanthobacteraceae</taxon>
        <taxon>Ancylobacter</taxon>
    </lineage>
</organism>
<dbReference type="AlphaFoldDB" id="A0A9E7D8M7"/>
<keyword evidence="1" id="KW-0812">Transmembrane</keyword>
<dbReference type="KEGG" id="apol:K9D25_24660"/>
<sequence length="104" mass="11249">MPVVNSLGAYTRLTASLFAAGLVGIVVDWMLDYAGLPQPLAFAIGLGAMFATAGMISKLPGLREMRELVGDYRAVAAFCIIMGVIYWVMDASGFFDWAFSQTWS</sequence>
<reference evidence="2" key="1">
    <citation type="submission" date="2021-09" db="EMBL/GenBank/DDBJ databases">
        <title>Network and meta-omics reveal the key degrader and cooperation patterns in an efficient 1,4-dioxane-degrading microbial community.</title>
        <authorList>
            <person name="Dai C."/>
        </authorList>
    </citation>
    <scope>NUCLEOTIDE SEQUENCE</scope>
    <source>
        <strain evidence="2">ZM13</strain>
        <plasmid evidence="2">pD</plasmid>
    </source>
</reference>
<proteinExistence type="predicted"/>
<feature type="transmembrane region" description="Helical" evidence="1">
    <location>
        <begin position="7"/>
        <end position="27"/>
    </location>
</feature>
<name>A0A9E7D8M7_9HYPH</name>
<accession>A0A9E7D8M7</accession>
<evidence type="ECO:0000313" key="3">
    <source>
        <dbReference type="Proteomes" id="UP000831684"/>
    </source>
</evidence>
<geneLocation type="plasmid" evidence="2 3">
    <name>pD</name>
</geneLocation>
<feature type="transmembrane region" description="Helical" evidence="1">
    <location>
        <begin position="72"/>
        <end position="89"/>
    </location>
</feature>
<dbReference type="EMBL" id="CP083243">
    <property type="protein sequence ID" value="UOK73911.1"/>
    <property type="molecule type" value="Genomic_DNA"/>
</dbReference>
<keyword evidence="1" id="KW-0472">Membrane</keyword>
<dbReference type="Proteomes" id="UP000831684">
    <property type="component" value="Plasmid pD"/>
</dbReference>
<evidence type="ECO:0000256" key="1">
    <source>
        <dbReference type="SAM" id="Phobius"/>
    </source>
</evidence>
<dbReference type="RefSeq" id="WP_244451479.1">
    <property type="nucleotide sequence ID" value="NZ_CP083243.1"/>
</dbReference>
<keyword evidence="1" id="KW-1133">Transmembrane helix</keyword>
<protein>
    <submittedName>
        <fullName evidence="2">Uncharacterized protein</fullName>
    </submittedName>
</protein>
<feature type="transmembrane region" description="Helical" evidence="1">
    <location>
        <begin position="39"/>
        <end position="60"/>
    </location>
</feature>
<gene>
    <name evidence="2" type="ORF">K9D25_24660</name>
</gene>
<keyword evidence="2" id="KW-0614">Plasmid</keyword>
<evidence type="ECO:0000313" key="2">
    <source>
        <dbReference type="EMBL" id="UOK73911.1"/>
    </source>
</evidence>